<dbReference type="EMBL" id="JACSOD020000491">
    <property type="protein sequence ID" value="MBM6499837.1"/>
    <property type="molecule type" value="Genomic_DNA"/>
</dbReference>
<organism evidence="1 2">
    <name type="scientific">Flavobacterium macrobrachii</name>
    <dbReference type="NCBI Taxonomy" id="591204"/>
    <lineage>
        <taxon>Bacteria</taxon>
        <taxon>Pseudomonadati</taxon>
        <taxon>Bacteroidota</taxon>
        <taxon>Flavobacteriia</taxon>
        <taxon>Flavobacteriales</taxon>
        <taxon>Flavobacteriaceae</taxon>
        <taxon>Flavobacterium</taxon>
    </lineage>
</organism>
<evidence type="ECO:0000313" key="1">
    <source>
        <dbReference type="EMBL" id="MBM6499837.1"/>
    </source>
</evidence>
<dbReference type="RefSeq" id="WP_187657102.1">
    <property type="nucleotide sequence ID" value="NZ_JACSOD020000491.1"/>
</dbReference>
<comment type="caution">
    <text evidence="1">The sequence shown here is derived from an EMBL/GenBank/DDBJ whole genome shotgun (WGS) entry which is preliminary data.</text>
</comment>
<dbReference type="Proteomes" id="UP000759529">
    <property type="component" value="Unassembled WGS sequence"/>
</dbReference>
<accession>A0ABS2CXZ2</accession>
<dbReference type="SUPFAM" id="SSF88713">
    <property type="entry name" value="Glycoside hydrolase/deacetylase"/>
    <property type="match status" value="1"/>
</dbReference>
<evidence type="ECO:0008006" key="3">
    <source>
        <dbReference type="Google" id="ProtNLM"/>
    </source>
</evidence>
<protein>
    <recommendedName>
        <fullName evidence="3">Polysaccharide (De)acetylase</fullName>
    </recommendedName>
</protein>
<proteinExistence type="predicted"/>
<gene>
    <name evidence="1" type="ORF">H9X54_011080</name>
</gene>
<keyword evidence="2" id="KW-1185">Reference proteome</keyword>
<evidence type="ECO:0000313" key="2">
    <source>
        <dbReference type="Proteomes" id="UP000759529"/>
    </source>
</evidence>
<name>A0ABS2CXZ2_9FLAO</name>
<sequence length="377" mass="43814">MIKRILHTVFANLKNSFGWKTNRKIIVFSVDDYGNVRLNSKAARANLDKAGMKIYSRFDALDTLETKQDLEQLFEVLNSVKDKNGRNAVFTPFALPCNINFEKVEENNFQKFEYETLPETYSKLAIEQPEAYFGAWEKWQEGIQKGFLKPQFHGREHVNLSIFNDKLKNKDEQIITALKNKSYTSISDDDYPTKSSFAAFDFWDVSENQNLKSIVIDGLQKFEEVFGYKSNYFTPPVFNIHHSLFPTLKQNGVNFIDLALYRKEHQGFGKYKNSLNYTGKKTNEGLTIMVRNVVFEPTEDRGIDWIDFTLKQIETAFRWNKPAIISSHRVNFCGHIDEKNREKGLKSLESLLQEIVKKWPDVEFMSADELGNCIVKK</sequence>
<dbReference type="InterPro" id="IPR011330">
    <property type="entry name" value="Glyco_hydro/deAcase_b/a-brl"/>
</dbReference>
<reference evidence="1 2" key="1">
    <citation type="submission" date="2021-02" db="EMBL/GenBank/DDBJ databases">
        <authorList>
            <person name="Jung H.S."/>
            <person name="Chun B.H."/>
            <person name="Jeon C.O."/>
        </authorList>
    </citation>
    <scope>NUCLEOTIDE SEQUENCE [LARGE SCALE GENOMIC DNA]</scope>
    <source>
        <strain evidence="1 2">LMG 25203</strain>
    </source>
</reference>
<dbReference type="Gene3D" id="3.20.20.370">
    <property type="entry name" value="Glycoside hydrolase/deacetylase"/>
    <property type="match status" value="1"/>
</dbReference>